<feature type="transmembrane region" description="Helical" evidence="6">
    <location>
        <begin position="84"/>
        <end position="107"/>
    </location>
</feature>
<keyword evidence="4 6" id="KW-0472">Membrane</keyword>
<evidence type="ECO:0000256" key="6">
    <source>
        <dbReference type="SAM" id="Phobius"/>
    </source>
</evidence>
<evidence type="ECO:0000256" key="5">
    <source>
        <dbReference type="SAM" id="MobiDB-lite"/>
    </source>
</evidence>
<dbReference type="PANTHER" id="PTHR31310">
    <property type="match status" value="1"/>
</dbReference>
<dbReference type="Proteomes" id="UP000002605">
    <property type="component" value="Chromosome 1"/>
</dbReference>
<dbReference type="GO" id="GO:0006676">
    <property type="term" value="P:mannosyl diphosphorylinositol ceramide metabolic process"/>
    <property type="evidence" value="ECO:0007669"/>
    <property type="project" value="TreeGrafter"/>
</dbReference>
<keyword evidence="3 6" id="KW-1133">Transmembrane helix</keyword>
<dbReference type="AlphaFoldDB" id="B9W8T3"/>
<evidence type="ECO:0000256" key="1">
    <source>
        <dbReference type="ARBA" id="ARBA00004141"/>
    </source>
</evidence>
<reference evidence="9 10" key="1">
    <citation type="journal article" date="2009" name="Genome Res.">
        <title>Comparative genomics of the fungal pathogens Candida dubliniensis and Candida albicans.</title>
        <authorList>
            <person name="Jackson A.P."/>
            <person name="Gamble J.A."/>
            <person name="Yeomans T."/>
            <person name="Moran G.P."/>
            <person name="Saunders D."/>
            <person name="Harris D."/>
            <person name="Aslett M."/>
            <person name="Barrell J.F."/>
            <person name="Butler G."/>
            <person name="Citiulo F."/>
            <person name="Coleman D.C."/>
            <person name="de Groot P.W.J."/>
            <person name="Goodwin T.J."/>
            <person name="Quail M.A."/>
            <person name="McQuillan J."/>
            <person name="Munro C.A."/>
            <person name="Pain A."/>
            <person name="Poulter R.T."/>
            <person name="Rajandream M.A."/>
            <person name="Renauld H."/>
            <person name="Spiering M.J."/>
            <person name="Tivey A."/>
            <person name="Gow N.A.R."/>
            <person name="Barrell B."/>
            <person name="Sullivan D.J."/>
            <person name="Berriman M."/>
        </authorList>
    </citation>
    <scope>NUCLEOTIDE SEQUENCE [LARGE SCALE GENOMIC DNA]</scope>
    <source>
        <strain evidence="10">CD36 / ATCC MYA-646 / CBS 7987 / NCPF 3949 / NRRL Y-17841</strain>
    </source>
</reference>
<feature type="transmembrane region" description="Helical" evidence="6">
    <location>
        <begin position="6"/>
        <end position="26"/>
    </location>
</feature>
<keyword evidence="2 6" id="KW-0812">Transmembrane</keyword>
<dbReference type="CDD" id="cd03386">
    <property type="entry name" value="PAP2_Aur1_like"/>
    <property type="match status" value="1"/>
</dbReference>
<accession>B9W8T3</accession>
<dbReference type="PANTHER" id="PTHR31310:SF8">
    <property type="entry name" value="INOSITOLPHOSPHOTRANSFERASE 1"/>
    <property type="match status" value="1"/>
</dbReference>
<evidence type="ECO:0000313" key="8">
    <source>
        <dbReference type="CGD" id="CAL0000163125"/>
    </source>
</evidence>
<dbReference type="Pfam" id="PF14378">
    <property type="entry name" value="PAP2_3"/>
    <property type="match status" value="1"/>
</dbReference>
<evidence type="ECO:0000313" key="9">
    <source>
        <dbReference type="EMBL" id="CAX45156.1"/>
    </source>
</evidence>
<dbReference type="GeneID" id="8045048"/>
<feature type="compositionally biased region" description="Low complexity" evidence="5">
    <location>
        <begin position="203"/>
        <end position="217"/>
    </location>
</feature>
<dbReference type="GO" id="GO:0016020">
    <property type="term" value="C:membrane"/>
    <property type="evidence" value="ECO:0007669"/>
    <property type="project" value="UniProtKB-SubCell"/>
</dbReference>
<proteinExistence type="predicted"/>
<dbReference type="GO" id="GO:0070916">
    <property type="term" value="C:inositol phosphoceramide synthase complex"/>
    <property type="evidence" value="ECO:0007669"/>
    <property type="project" value="TreeGrafter"/>
</dbReference>
<dbReference type="eggNOG" id="ENOG502QPKA">
    <property type="taxonomic scope" value="Eukaryota"/>
</dbReference>
<gene>
    <name evidence="8" type="ordered locus">Cd36_08590</name>
    <name evidence="9" type="ORF">CD36_08590</name>
</gene>
<evidence type="ECO:0000313" key="10">
    <source>
        <dbReference type="Proteomes" id="UP000002605"/>
    </source>
</evidence>
<feature type="transmembrane region" description="Helical" evidence="6">
    <location>
        <begin position="478"/>
        <end position="496"/>
    </location>
</feature>
<protein>
    <submittedName>
        <fullName evidence="9">Inositol phosphoryl transferase, putative</fullName>
        <ecNumber evidence="9">2.-.-.-</ecNumber>
    </submittedName>
</protein>
<sequence length="538" mass="62948">MITTTSISSVILTILKPFIFIYQFIYRIYWSGLNQRNIFQLIFNFLINFSPIFIWLLIFKNAGLIPHKLRPKIHVKLAYHLDHYIFETLIGGIINIFGLASSSWLLYRFIYKSKPHNNNSNRNHYQNEINLENYPPNNANDIYSLYKIPQNYEMNIAIDNDNNISSNSSNNSSDIELESFPKELLKPNYNQLPPINFQDQDLDPNSNSNSNLQLDTNNNNNTINEVNPMNNRFAPMVFIPQLTSIEIDQMTQSINNKILNHIHQSKNININNNNNNNNNNKLNLNYSPINSWDFCPSLLLSISWFLLNFVYYLHEPIKLWKDYLAWTSYVLCHITIPIITSIWLYIFHAPGSIKSYSFALGFQNICGVLTHLIFPNAPPWFIHMNGENAMANYDIPGYAAGLIRVDIALGTHLTSNGFHASPIVFGALPSLHSAMAVMTFFFIGYYSRWVIIKFLAFIYVIIQWWATIYLDHHWRLDLLIGLIYSIIWFTLIYKFFIKYQQKKFIMARLNYQFNNDGSTMGMRVFKNTKIQWFFDPFS</sequence>
<dbReference type="EMBL" id="FM992688">
    <property type="protein sequence ID" value="CAX45156.1"/>
    <property type="molecule type" value="Genomic_DNA"/>
</dbReference>
<dbReference type="VEuPathDB" id="FungiDB:CD36_08590"/>
<dbReference type="CGD" id="CAL0000163125">
    <property type="gene designation" value="Cd36_08590"/>
</dbReference>
<dbReference type="KEGG" id="cdu:CD36_08590"/>
<evidence type="ECO:0000256" key="3">
    <source>
        <dbReference type="ARBA" id="ARBA00022989"/>
    </source>
</evidence>
<evidence type="ECO:0000256" key="4">
    <source>
        <dbReference type="ARBA" id="ARBA00023136"/>
    </source>
</evidence>
<dbReference type="RefSeq" id="XP_002417503.1">
    <property type="nucleotide sequence ID" value="XM_002417458.1"/>
</dbReference>
<feature type="transmembrane region" description="Helical" evidence="6">
    <location>
        <begin position="38"/>
        <end position="58"/>
    </location>
</feature>
<dbReference type="GO" id="GO:0016740">
    <property type="term" value="F:transferase activity"/>
    <property type="evidence" value="ECO:0007669"/>
    <property type="project" value="UniProtKB-KW"/>
</dbReference>
<dbReference type="EC" id="2.-.-.-" evidence="9"/>
<feature type="transmembrane region" description="Helical" evidence="6">
    <location>
        <begin position="294"/>
        <end position="314"/>
    </location>
</feature>
<keyword evidence="9" id="KW-0808">Transferase</keyword>
<feature type="transmembrane region" description="Helical" evidence="6">
    <location>
        <begin position="326"/>
        <end position="346"/>
    </location>
</feature>
<evidence type="ECO:0000259" key="7">
    <source>
        <dbReference type="Pfam" id="PF14378"/>
    </source>
</evidence>
<organism evidence="9 10">
    <name type="scientific">Candida dubliniensis (strain CD36 / ATCC MYA-646 / CBS 7987 / NCPF 3949 / NRRL Y-17841)</name>
    <name type="common">Yeast</name>
    <dbReference type="NCBI Taxonomy" id="573826"/>
    <lineage>
        <taxon>Eukaryota</taxon>
        <taxon>Fungi</taxon>
        <taxon>Dikarya</taxon>
        <taxon>Ascomycota</taxon>
        <taxon>Saccharomycotina</taxon>
        <taxon>Pichiomycetes</taxon>
        <taxon>Debaryomycetaceae</taxon>
        <taxon>Candida/Lodderomyces clade</taxon>
        <taxon>Candida</taxon>
    </lineage>
</organism>
<dbReference type="InterPro" id="IPR052185">
    <property type="entry name" value="IPC_Synthase-Related"/>
</dbReference>
<name>B9W8T3_CANDC</name>
<comment type="subcellular location">
    <subcellularLocation>
        <location evidence="1">Membrane</location>
        <topology evidence="1">Multi-pass membrane protein</topology>
    </subcellularLocation>
</comment>
<feature type="transmembrane region" description="Helical" evidence="6">
    <location>
        <begin position="450"/>
        <end position="466"/>
    </location>
</feature>
<feature type="transmembrane region" description="Helical" evidence="6">
    <location>
        <begin position="358"/>
        <end position="374"/>
    </location>
</feature>
<feature type="region of interest" description="Disordered" evidence="5">
    <location>
        <begin position="188"/>
        <end position="217"/>
    </location>
</feature>
<keyword evidence="10" id="KW-1185">Reference proteome</keyword>
<feature type="domain" description="Inositolphosphotransferase Aur1/Ipt1" evidence="7">
    <location>
        <begin position="321"/>
        <end position="489"/>
    </location>
</feature>
<dbReference type="GO" id="GO:0030148">
    <property type="term" value="P:sphingolipid biosynthetic process"/>
    <property type="evidence" value="ECO:0007669"/>
    <property type="project" value="TreeGrafter"/>
</dbReference>
<evidence type="ECO:0000256" key="2">
    <source>
        <dbReference type="ARBA" id="ARBA00022692"/>
    </source>
</evidence>
<dbReference type="InterPro" id="IPR026841">
    <property type="entry name" value="Aur1/Ipt1"/>
</dbReference>
<feature type="transmembrane region" description="Helical" evidence="6">
    <location>
        <begin position="423"/>
        <end position="443"/>
    </location>
</feature>
<dbReference type="HOGENOM" id="CLU_047580_1_0_1"/>
<dbReference type="OrthoDB" id="5784at2759"/>